<name>A0A806KIF8_9BACT</name>
<reference evidence="4" key="1">
    <citation type="submission" date="2012-03" db="EMBL/GenBank/DDBJ databases">
        <title>Functional metagenomics reveals considerable lignocellulase gene clusters in the gut microbiome of a wood-feeding higher termite.</title>
        <authorList>
            <person name="Liu N."/>
        </authorList>
    </citation>
    <scope>NUCLEOTIDE SEQUENCE</scope>
</reference>
<dbReference type="NCBIfam" id="TIGR01730">
    <property type="entry name" value="RND_mfp"/>
    <property type="match status" value="1"/>
</dbReference>
<sequence length="354" mass="38122">MNLVEKEFTPRHEGTKNTERYRGLRIKERFKKFSFTLCLCISVCCILAFSSCDRIKEVYGKKGAVEASEAAAPVFAVNTSIIARGPIQDYIQLTGDIVSGSTVDTYSDAAGRVSEIFVTVGQRVNRGDRVASVDPSRPGMTFRNSIAAAPISGTVIAIPAQIGMTVSQAVPLARIAGGGGLEIRLHVAERFISKMAMNLLCDITLDAWPGEVFHGSVSELSPTVDAASRTMEVKVNVDNPGSKLKAGMFAKVRVITEQKDNIVKIPVSAVVNRFGETYVFVVDNSNSENPVVRKRIIVQGILIDGVLEVSEGLAPGEEIVIRGMSLLEDGSRVNIIERLSPLSQPGAGANQEKL</sequence>
<dbReference type="InterPro" id="IPR006143">
    <property type="entry name" value="RND_pump_MFP"/>
</dbReference>
<dbReference type="AlphaFoldDB" id="A0A806KIF8"/>
<organism evidence="4">
    <name type="scientific">uncultured bacterium contig00011</name>
    <dbReference type="NCBI Taxonomy" id="1181503"/>
    <lineage>
        <taxon>Bacteria</taxon>
        <taxon>environmental samples</taxon>
    </lineage>
</organism>
<evidence type="ECO:0000259" key="2">
    <source>
        <dbReference type="Pfam" id="PF25954"/>
    </source>
</evidence>
<dbReference type="PANTHER" id="PTHR30469:SF15">
    <property type="entry name" value="HLYD FAMILY OF SECRETION PROTEINS"/>
    <property type="match status" value="1"/>
</dbReference>
<feature type="domain" description="Multidrug resistance protein MdtA-like C-terminal permuted SH3" evidence="3">
    <location>
        <begin position="261"/>
        <end position="324"/>
    </location>
</feature>
<dbReference type="EMBL" id="JQ844214">
    <property type="protein sequence ID" value="AGS52844.1"/>
    <property type="molecule type" value="Genomic_DNA"/>
</dbReference>
<dbReference type="Gene3D" id="2.40.420.20">
    <property type="match status" value="1"/>
</dbReference>
<proteinExistence type="inferred from homology"/>
<dbReference type="FunFam" id="2.40.30.170:FF:000010">
    <property type="entry name" value="Efflux RND transporter periplasmic adaptor subunit"/>
    <property type="match status" value="1"/>
</dbReference>
<evidence type="ECO:0000259" key="3">
    <source>
        <dbReference type="Pfam" id="PF25967"/>
    </source>
</evidence>
<dbReference type="PANTHER" id="PTHR30469">
    <property type="entry name" value="MULTIDRUG RESISTANCE PROTEIN MDTA"/>
    <property type="match status" value="1"/>
</dbReference>
<dbReference type="InterPro" id="IPR058627">
    <property type="entry name" value="MdtA-like_C"/>
</dbReference>
<dbReference type="Pfam" id="PF25967">
    <property type="entry name" value="RND-MFP_C"/>
    <property type="match status" value="1"/>
</dbReference>
<feature type="domain" description="CusB-like beta-barrel" evidence="2">
    <location>
        <begin position="185"/>
        <end position="257"/>
    </location>
</feature>
<accession>A0A806KIF8</accession>
<evidence type="ECO:0000256" key="1">
    <source>
        <dbReference type="ARBA" id="ARBA00009477"/>
    </source>
</evidence>
<dbReference type="Pfam" id="PF25954">
    <property type="entry name" value="Beta-barrel_RND_2"/>
    <property type="match status" value="1"/>
</dbReference>
<dbReference type="InterPro" id="IPR058792">
    <property type="entry name" value="Beta-barrel_RND_2"/>
</dbReference>
<evidence type="ECO:0000313" key="4">
    <source>
        <dbReference type="EMBL" id="AGS52844.1"/>
    </source>
</evidence>
<dbReference type="GO" id="GO:0015562">
    <property type="term" value="F:efflux transmembrane transporter activity"/>
    <property type="evidence" value="ECO:0007669"/>
    <property type="project" value="TreeGrafter"/>
</dbReference>
<dbReference type="Gene3D" id="2.40.50.100">
    <property type="match status" value="1"/>
</dbReference>
<dbReference type="GO" id="GO:1990281">
    <property type="term" value="C:efflux pump complex"/>
    <property type="evidence" value="ECO:0007669"/>
    <property type="project" value="TreeGrafter"/>
</dbReference>
<dbReference type="SUPFAM" id="SSF111369">
    <property type="entry name" value="HlyD-like secretion proteins"/>
    <property type="match status" value="1"/>
</dbReference>
<dbReference type="Gene3D" id="2.40.30.170">
    <property type="match status" value="1"/>
</dbReference>
<comment type="similarity">
    <text evidence="1">Belongs to the membrane fusion protein (MFP) (TC 8.A.1) family.</text>
</comment>
<protein>
    <submittedName>
        <fullName evidence="4">Putative Co/Zn/Cd efflux system membrane fusion protein</fullName>
    </submittedName>
</protein>